<evidence type="ECO:0000313" key="3">
    <source>
        <dbReference type="Proteomes" id="UP000001542"/>
    </source>
</evidence>
<dbReference type="OMA" id="DELWCED"/>
<dbReference type="eggNOG" id="KOG0928">
    <property type="taxonomic scope" value="Eukaryota"/>
</dbReference>
<keyword evidence="3" id="KW-1185">Reference proteome</keyword>
<sequence length="984" mass="112093">MMELPFILLDTFSTFIIYVFEKQDNSFDSLRKEAILSIFYIATSFQSDHHPVARFAAMSILLSISRSNVYGDKTFLIAASCVLLNQQIALSNSRECFMLSMRIFFNIFKDNCFELFSLFSPCFSLILNYILSPEPNILFRSSAFETVYDFISQPMFTQKLFANTDKIENCPRLFDKLLEVVVLIAKTPSGIPDSQQMALNVISVITHQLSTITGRFDEADIIDDNETEKVYNEFTVEFNQKFKKFIEFGDAKELAKRLFVCDGVTPNNIGEFFALKNDFAIETLKYYLDLFKFETMDFDESIRTFLVSFKLAGEGQIVDRILDNFSQKYHLCHPGEFKSASAIHLLAYAWVMLQTSMFNRNATKDSFDQFRSMLSGQNDGGNFDEEFLKQIYQSVSRFSVPAEQEHKINCLSYWHLLLLKSQAYSKPLKCENEVISKTKSLFARMWTSISPILSASFLQAQSNFDDILSPFFGTARIASLIEATDVLDSIMKTFCSYAIGDFAQEKTQCALKFVSVVAREFGTGIREIGWKNYADVLVALFQLDLLCEEICAETNVCDGNKQMILSPRMQQRSERRNSSSVMTMFRRIGRSDSDSEINLGGSQQIKIFIFETGIHSIAKQSLRFSYKSLQDLIKAFSETSKAMENNVDTNCVFIAFCVHVVCQISASNSQRIQSLWESVYGYIKNVFILSMTTKSGKLLSSLSLNSLFVLFDELWCEDCMKETIIDSLINLSKFDSAFIKPNIDIINSGLSLFLQHHASTFIPIYNWTPILNFISIGVDCRVENGVGYLFHSIIAKQNFSAPGVPGVDKFIEFWMPVLQIAALLCISDNEQNYVERFRDFQSLLLFQSMPNLDGSRWRDVFEKILFPVMGQLTMLAMKKSESGQKALLMAKLIMSTFLFALNNLIGTSAFESTWYRILKFSLDLTKIRDDDVIEAVPEMLSNALRVMKASGIFDGDQRKSMWDVTKNAITSSFPDFSSSILDDD</sequence>
<proteinExistence type="predicted"/>
<reference evidence="2" key="1">
    <citation type="submission" date="2006-10" db="EMBL/GenBank/DDBJ databases">
        <authorList>
            <person name="Amadeo P."/>
            <person name="Zhao Q."/>
            <person name="Wortman J."/>
            <person name="Fraser-Liggett C."/>
            <person name="Carlton J."/>
        </authorList>
    </citation>
    <scope>NUCLEOTIDE SEQUENCE</scope>
    <source>
        <strain evidence="2">G3</strain>
    </source>
</reference>
<dbReference type="InterPro" id="IPR000904">
    <property type="entry name" value="Sec7_dom"/>
</dbReference>
<dbReference type="GO" id="GO:0016192">
    <property type="term" value="P:vesicle-mediated transport"/>
    <property type="evidence" value="ECO:0007669"/>
    <property type="project" value="UniProtKB-ARBA"/>
</dbReference>
<dbReference type="PANTHER" id="PTHR10663:SF388">
    <property type="entry name" value="GOLGI-SPECIFIC BREFELDIN A-RESISTANCE GUANINE NUCLEOTIDE EXCHANGE FACTOR 1"/>
    <property type="match status" value="1"/>
</dbReference>
<dbReference type="GO" id="GO:0005085">
    <property type="term" value="F:guanyl-nucleotide exchange factor activity"/>
    <property type="evidence" value="ECO:0000318"/>
    <property type="project" value="GO_Central"/>
</dbReference>
<gene>
    <name evidence="2" type="ORF">TVAG_008020</name>
</gene>
<organism evidence="2 3">
    <name type="scientific">Trichomonas vaginalis (strain ATCC PRA-98 / G3)</name>
    <dbReference type="NCBI Taxonomy" id="412133"/>
    <lineage>
        <taxon>Eukaryota</taxon>
        <taxon>Metamonada</taxon>
        <taxon>Parabasalia</taxon>
        <taxon>Trichomonadida</taxon>
        <taxon>Trichomonadidae</taxon>
        <taxon>Trichomonas</taxon>
    </lineage>
</organism>
<dbReference type="Pfam" id="PF01369">
    <property type="entry name" value="Sec7"/>
    <property type="match status" value="1"/>
</dbReference>
<evidence type="ECO:0000259" key="1">
    <source>
        <dbReference type="PROSITE" id="PS50190"/>
    </source>
</evidence>
<reference evidence="2" key="2">
    <citation type="journal article" date="2007" name="Science">
        <title>Draft genome sequence of the sexually transmitted pathogen Trichomonas vaginalis.</title>
        <authorList>
            <person name="Carlton J.M."/>
            <person name="Hirt R.P."/>
            <person name="Silva J.C."/>
            <person name="Delcher A.L."/>
            <person name="Schatz M."/>
            <person name="Zhao Q."/>
            <person name="Wortman J.R."/>
            <person name="Bidwell S.L."/>
            <person name="Alsmark U.C.M."/>
            <person name="Besteiro S."/>
            <person name="Sicheritz-Ponten T."/>
            <person name="Noel C.J."/>
            <person name="Dacks J.B."/>
            <person name="Foster P.G."/>
            <person name="Simillion C."/>
            <person name="Van de Peer Y."/>
            <person name="Miranda-Saavedra D."/>
            <person name="Barton G.J."/>
            <person name="Westrop G.D."/>
            <person name="Mueller S."/>
            <person name="Dessi D."/>
            <person name="Fiori P.L."/>
            <person name="Ren Q."/>
            <person name="Paulsen I."/>
            <person name="Zhang H."/>
            <person name="Bastida-Corcuera F.D."/>
            <person name="Simoes-Barbosa A."/>
            <person name="Brown M.T."/>
            <person name="Hayes R.D."/>
            <person name="Mukherjee M."/>
            <person name="Okumura C.Y."/>
            <person name="Schneider R."/>
            <person name="Smith A.J."/>
            <person name="Vanacova S."/>
            <person name="Villalvazo M."/>
            <person name="Haas B.J."/>
            <person name="Pertea M."/>
            <person name="Feldblyum T.V."/>
            <person name="Utterback T.R."/>
            <person name="Shu C.L."/>
            <person name="Osoegawa K."/>
            <person name="de Jong P.J."/>
            <person name="Hrdy I."/>
            <person name="Horvathova L."/>
            <person name="Zubacova Z."/>
            <person name="Dolezal P."/>
            <person name="Malik S.B."/>
            <person name="Logsdon J.M. Jr."/>
            <person name="Henze K."/>
            <person name="Gupta A."/>
            <person name="Wang C.C."/>
            <person name="Dunne R.L."/>
            <person name="Upcroft J.A."/>
            <person name="Upcroft P."/>
            <person name="White O."/>
            <person name="Salzberg S.L."/>
            <person name="Tang P."/>
            <person name="Chiu C.-H."/>
            <person name="Lee Y.-S."/>
            <person name="Embley T.M."/>
            <person name="Coombs G.H."/>
            <person name="Mottram J.C."/>
            <person name="Tachezy J."/>
            <person name="Fraser-Liggett C.M."/>
            <person name="Johnson P.J."/>
        </authorList>
    </citation>
    <scope>NUCLEOTIDE SEQUENCE [LARGE SCALE GENOMIC DNA]</scope>
    <source>
        <strain evidence="2">G3</strain>
    </source>
</reference>
<dbReference type="InterPro" id="IPR035999">
    <property type="entry name" value="Sec7_dom_sf"/>
</dbReference>
<name>A2EX17_TRIV3</name>
<dbReference type="SMART" id="SM00222">
    <property type="entry name" value="Sec7"/>
    <property type="match status" value="1"/>
</dbReference>
<dbReference type="PANTHER" id="PTHR10663">
    <property type="entry name" value="GUANYL-NUCLEOTIDE EXCHANGE FACTOR"/>
    <property type="match status" value="1"/>
</dbReference>
<dbReference type="OrthoDB" id="430364at2759"/>
<feature type="domain" description="SEC7" evidence="1">
    <location>
        <begin position="236"/>
        <end position="398"/>
    </location>
</feature>
<dbReference type="PROSITE" id="PS50190">
    <property type="entry name" value="SEC7"/>
    <property type="match status" value="1"/>
</dbReference>
<dbReference type="STRING" id="5722.A2EX17"/>
<accession>A2EX17</accession>
<protein>
    <submittedName>
        <fullName evidence="2">Sec7 domain containing protein</fullName>
    </submittedName>
</protein>
<dbReference type="Gene3D" id="1.10.1000.11">
    <property type="entry name" value="Arf Nucleotide-binding Site Opener,domain 2"/>
    <property type="match status" value="1"/>
</dbReference>
<dbReference type="VEuPathDB" id="TrichDB:TVAG_008020"/>
<dbReference type="CDD" id="cd00171">
    <property type="entry name" value="Sec7"/>
    <property type="match status" value="1"/>
</dbReference>
<dbReference type="SUPFAM" id="SSF48425">
    <property type="entry name" value="Sec7 domain"/>
    <property type="match status" value="1"/>
</dbReference>
<evidence type="ECO:0000313" key="2">
    <source>
        <dbReference type="EMBL" id="EAY02794.1"/>
    </source>
</evidence>
<dbReference type="GO" id="GO:0005737">
    <property type="term" value="C:cytoplasm"/>
    <property type="evidence" value="ECO:0007669"/>
    <property type="project" value="UniProtKB-ARBA"/>
</dbReference>
<dbReference type="GO" id="GO:0012505">
    <property type="term" value="C:endomembrane system"/>
    <property type="evidence" value="ECO:0007669"/>
    <property type="project" value="UniProtKB-ARBA"/>
</dbReference>
<dbReference type="Proteomes" id="UP000001542">
    <property type="component" value="Unassembled WGS sequence"/>
</dbReference>
<dbReference type="EMBL" id="DS113524">
    <property type="protein sequence ID" value="EAY02794.1"/>
    <property type="molecule type" value="Genomic_DNA"/>
</dbReference>
<dbReference type="AlphaFoldDB" id="A2EX17"/>
<dbReference type="KEGG" id="tva:4760634"/>
<dbReference type="InterPro" id="IPR023394">
    <property type="entry name" value="Sec7_C_sf"/>
</dbReference>
<dbReference type="RefSeq" id="XP_001315017.1">
    <property type="nucleotide sequence ID" value="XM_001314982.1"/>
</dbReference>
<dbReference type="InParanoid" id="A2EX17"/>
<dbReference type="GO" id="GO:0032012">
    <property type="term" value="P:regulation of ARF protein signal transduction"/>
    <property type="evidence" value="ECO:0007669"/>
    <property type="project" value="InterPro"/>
</dbReference>
<dbReference type="FunCoup" id="A2EX17">
    <property type="interactions" value="669"/>
</dbReference>
<dbReference type="VEuPathDB" id="TrichDB:TVAGG3_0442430"/>
<dbReference type="SMR" id="A2EX17"/>